<evidence type="ECO:0000313" key="1">
    <source>
        <dbReference type="EMBL" id="ESO94738.1"/>
    </source>
</evidence>
<proteinExistence type="predicted"/>
<dbReference type="GeneID" id="20238562"/>
<protein>
    <submittedName>
        <fullName evidence="1">Uncharacterized protein</fullName>
    </submittedName>
</protein>
<evidence type="ECO:0000313" key="2">
    <source>
        <dbReference type="Proteomes" id="UP000030746"/>
    </source>
</evidence>
<keyword evidence="2" id="KW-1185">Reference proteome</keyword>
<sequence length="183" mass="20806">MSNKEQLFVITSNKSDIKLSLDYEYELDRNQEYELGLKYFSVYNSFININENNNQIKISTDNGVTFKTISLLPGRYNYAAINEYLSEYGGSVNSKNNIEFKGTVIKASKPRSCTLDPFPTNILKDNLPDIIPVITDIATSTVPDIFKIANVTPLIKKSTLDPNVLKNYRTVSKEHWAYIVQCT</sequence>
<dbReference type="EMBL" id="KB201750">
    <property type="protein sequence ID" value="ESO94738.1"/>
    <property type="molecule type" value="Genomic_DNA"/>
</dbReference>
<gene>
    <name evidence="1" type="ORF">LOTGIDRAFT_160972</name>
</gene>
<organism evidence="1 2">
    <name type="scientific">Lottia gigantea</name>
    <name type="common">Giant owl limpet</name>
    <dbReference type="NCBI Taxonomy" id="225164"/>
    <lineage>
        <taxon>Eukaryota</taxon>
        <taxon>Metazoa</taxon>
        <taxon>Spiralia</taxon>
        <taxon>Lophotrochozoa</taxon>
        <taxon>Mollusca</taxon>
        <taxon>Gastropoda</taxon>
        <taxon>Patellogastropoda</taxon>
        <taxon>Lottioidea</taxon>
        <taxon>Lottiidae</taxon>
        <taxon>Lottia</taxon>
    </lineage>
</organism>
<accession>V3ZTF4</accession>
<dbReference type="CTD" id="20238562"/>
<dbReference type="OrthoDB" id="10072198at2759"/>
<dbReference type="RefSeq" id="XP_009054479.1">
    <property type="nucleotide sequence ID" value="XM_009056231.1"/>
</dbReference>
<dbReference type="KEGG" id="lgi:LOTGIDRAFT_160972"/>
<name>V3ZTF4_LOTGI</name>
<dbReference type="Proteomes" id="UP000030746">
    <property type="component" value="Unassembled WGS sequence"/>
</dbReference>
<reference evidence="1 2" key="1">
    <citation type="journal article" date="2013" name="Nature">
        <title>Insights into bilaterian evolution from three spiralian genomes.</title>
        <authorList>
            <person name="Simakov O."/>
            <person name="Marletaz F."/>
            <person name="Cho S.J."/>
            <person name="Edsinger-Gonzales E."/>
            <person name="Havlak P."/>
            <person name="Hellsten U."/>
            <person name="Kuo D.H."/>
            <person name="Larsson T."/>
            <person name="Lv J."/>
            <person name="Arendt D."/>
            <person name="Savage R."/>
            <person name="Osoegawa K."/>
            <person name="de Jong P."/>
            <person name="Grimwood J."/>
            <person name="Chapman J.A."/>
            <person name="Shapiro H."/>
            <person name="Aerts A."/>
            <person name="Otillar R.P."/>
            <person name="Terry A.Y."/>
            <person name="Boore J.L."/>
            <person name="Grigoriev I.V."/>
            <person name="Lindberg D.R."/>
            <person name="Seaver E.C."/>
            <person name="Weisblat D.A."/>
            <person name="Putnam N.H."/>
            <person name="Rokhsar D.S."/>
        </authorList>
    </citation>
    <scope>NUCLEOTIDE SEQUENCE [LARGE SCALE GENOMIC DNA]</scope>
</reference>
<dbReference type="HOGENOM" id="CLU_1476769_0_0_1"/>
<dbReference type="AlphaFoldDB" id="V3ZTF4"/>